<dbReference type="Proteomes" id="UP000546200">
    <property type="component" value="Unassembled WGS sequence"/>
</dbReference>
<accession>A0A7W9EVV8</accession>
<keyword evidence="2" id="KW-1185">Reference proteome</keyword>
<proteinExistence type="predicted"/>
<protein>
    <recommendedName>
        <fullName evidence="3">Lipoprotein</fullName>
    </recommendedName>
</protein>
<sequence>MRSLWVIVAVFALAGCSPEQPNADQFVKAQASSRLGSTSTWKLDPVLSATVIQRMRDRAYIFCRQNKELNKECEAQQDYSIFEYANAFRVVRLFRSERSPSFPFAMAHQRDLTAFQRVRDYCQATYQDQGSDDARGLGPCMAAGTGADFFGVLPVS</sequence>
<dbReference type="PROSITE" id="PS51257">
    <property type="entry name" value="PROKAR_LIPOPROTEIN"/>
    <property type="match status" value="1"/>
</dbReference>
<gene>
    <name evidence="1" type="ORF">FHS94_003515</name>
</gene>
<evidence type="ECO:0000313" key="1">
    <source>
        <dbReference type="EMBL" id="MBB5716645.1"/>
    </source>
</evidence>
<evidence type="ECO:0008006" key="3">
    <source>
        <dbReference type="Google" id="ProtNLM"/>
    </source>
</evidence>
<organism evidence="1 2">
    <name type="scientific">Sphingomonas aerophila</name>
    <dbReference type="NCBI Taxonomy" id="1344948"/>
    <lineage>
        <taxon>Bacteria</taxon>
        <taxon>Pseudomonadati</taxon>
        <taxon>Pseudomonadota</taxon>
        <taxon>Alphaproteobacteria</taxon>
        <taxon>Sphingomonadales</taxon>
        <taxon>Sphingomonadaceae</taxon>
        <taxon>Sphingomonas</taxon>
    </lineage>
</organism>
<name>A0A7W9EVV8_9SPHN</name>
<evidence type="ECO:0000313" key="2">
    <source>
        <dbReference type="Proteomes" id="UP000546200"/>
    </source>
</evidence>
<comment type="caution">
    <text evidence="1">The sequence shown here is derived from an EMBL/GenBank/DDBJ whole genome shotgun (WGS) entry which is preliminary data.</text>
</comment>
<dbReference type="AlphaFoldDB" id="A0A7W9EVV8"/>
<dbReference type="EMBL" id="JACIJK010000012">
    <property type="protein sequence ID" value="MBB5716645.1"/>
    <property type="molecule type" value="Genomic_DNA"/>
</dbReference>
<reference evidence="1 2" key="1">
    <citation type="submission" date="2020-08" db="EMBL/GenBank/DDBJ databases">
        <title>Genomic Encyclopedia of Type Strains, Phase IV (KMG-IV): sequencing the most valuable type-strain genomes for metagenomic binning, comparative biology and taxonomic classification.</title>
        <authorList>
            <person name="Goeker M."/>
        </authorList>
    </citation>
    <scope>NUCLEOTIDE SEQUENCE [LARGE SCALE GENOMIC DNA]</scope>
    <source>
        <strain evidence="1 2">DSM 100044</strain>
    </source>
</reference>